<dbReference type="PANTHER" id="PTHR35352">
    <property type="entry name" value="COILED-COIL DOMAIN-CONTAINING PROTEIN 150"/>
    <property type="match status" value="1"/>
</dbReference>
<dbReference type="AlphaFoldDB" id="A0ABD0K5W4"/>
<reference evidence="3 4" key="1">
    <citation type="journal article" date="2023" name="Sci. Data">
        <title>Genome assembly of the Korean intertidal mud-creeper Batillaria attramentaria.</title>
        <authorList>
            <person name="Patra A.K."/>
            <person name="Ho P.T."/>
            <person name="Jun S."/>
            <person name="Lee S.J."/>
            <person name="Kim Y."/>
            <person name="Won Y.J."/>
        </authorList>
    </citation>
    <scope>NUCLEOTIDE SEQUENCE [LARGE SCALE GENOMIC DNA]</scope>
    <source>
        <strain evidence="3">Wonlab-2016</strain>
    </source>
</reference>
<proteinExistence type="predicted"/>
<dbReference type="PANTHER" id="PTHR35352:SF1">
    <property type="entry name" value="COILED-COIL DOMAIN-CONTAINING PROTEIN 150"/>
    <property type="match status" value="1"/>
</dbReference>
<feature type="coiled-coil region" evidence="1">
    <location>
        <begin position="323"/>
        <end position="540"/>
    </location>
</feature>
<dbReference type="InterPro" id="IPR038807">
    <property type="entry name" value="CCDC150"/>
</dbReference>
<feature type="coiled-coil region" evidence="1">
    <location>
        <begin position="737"/>
        <end position="764"/>
    </location>
</feature>
<gene>
    <name evidence="3" type="ORF">BaRGS_00026215</name>
</gene>
<accession>A0ABD0K5W4</accession>
<feature type="region of interest" description="Disordered" evidence="2">
    <location>
        <begin position="1"/>
        <end position="24"/>
    </location>
</feature>
<dbReference type="EMBL" id="JACVVK020000243">
    <property type="protein sequence ID" value="KAK7482504.1"/>
    <property type="molecule type" value="Genomic_DNA"/>
</dbReference>
<protein>
    <submittedName>
        <fullName evidence="3">Uncharacterized protein</fullName>
    </submittedName>
</protein>
<feature type="coiled-coil region" evidence="1">
    <location>
        <begin position="135"/>
        <end position="299"/>
    </location>
</feature>
<feature type="region of interest" description="Disordered" evidence="2">
    <location>
        <begin position="905"/>
        <end position="937"/>
    </location>
</feature>
<feature type="region of interest" description="Disordered" evidence="2">
    <location>
        <begin position="1059"/>
        <end position="1094"/>
    </location>
</feature>
<name>A0ABD0K5W4_9CAEN</name>
<keyword evidence="4" id="KW-1185">Reference proteome</keyword>
<dbReference type="Proteomes" id="UP001519460">
    <property type="component" value="Unassembled WGS sequence"/>
</dbReference>
<dbReference type="Gene3D" id="1.10.287.1490">
    <property type="match status" value="2"/>
</dbReference>
<evidence type="ECO:0000313" key="4">
    <source>
        <dbReference type="Proteomes" id="UP001519460"/>
    </source>
</evidence>
<organism evidence="3 4">
    <name type="scientific">Batillaria attramentaria</name>
    <dbReference type="NCBI Taxonomy" id="370345"/>
    <lineage>
        <taxon>Eukaryota</taxon>
        <taxon>Metazoa</taxon>
        <taxon>Spiralia</taxon>
        <taxon>Lophotrochozoa</taxon>
        <taxon>Mollusca</taxon>
        <taxon>Gastropoda</taxon>
        <taxon>Caenogastropoda</taxon>
        <taxon>Sorbeoconcha</taxon>
        <taxon>Cerithioidea</taxon>
        <taxon>Batillariidae</taxon>
        <taxon>Batillaria</taxon>
    </lineage>
</organism>
<feature type="region of interest" description="Disordered" evidence="2">
    <location>
        <begin position="50"/>
        <end position="96"/>
    </location>
</feature>
<feature type="compositionally biased region" description="Polar residues" evidence="2">
    <location>
        <begin position="1062"/>
        <end position="1086"/>
    </location>
</feature>
<evidence type="ECO:0000256" key="2">
    <source>
        <dbReference type="SAM" id="MobiDB-lite"/>
    </source>
</evidence>
<keyword evidence="1" id="KW-0175">Coiled coil</keyword>
<feature type="coiled-coil region" evidence="1">
    <location>
        <begin position="572"/>
        <end position="672"/>
    </location>
</feature>
<feature type="compositionally biased region" description="Polar residues" evidence="2">
    <location>
        <begin position="84"/>
        <end position="96"/>
    </location>
</feature>
<evidence type="ECO:0000313" key="3">
    <source>
        <dbReference type="EMBL" id="KAK7482504.1"/>
    </source>
</evidence>
<sequence length="1094" mass="125214">MSRPVIPPLPPSQSPRQSQQTAEVLRRRLVSAEEDTRNILEQLGNLGHTAHFNLPTRQEYGPADGDRDRRATAGSANMDLPTLPSDSQVAESLPGSSALPQDVLISRVCRLESMIQTLKLSLANVSGGFGHSGSRSDKKKLHAEIEEKVNQIQQELGSEVVRLKRQMATLQEELTLESEARQRVKEESEKLKEALEIATQARAEATVSADDLNTTKQKLIRRISELKEEVARETSLRASLEVSHNTLMARVQETEALIEKERKEVQNSTTNMARLKQEVARLKEELNGESSRRQMAEEACQRLIAEKGYIKYFQLPEKAQASYETAQSESKMASSELARLQSQYSNLIHQFEGTQALMDQQKTQAKDVEVERDRLKQVAEKAAEDQGRLQALEKHLTESESSHRAVREALEEEVAKMKKTITDLTAQNTSLQKTITKLEGELEASQKALSSREQNFSAAATELESELNTVRRQLQSLEAEKESVLKGKENLLEEVNQTVDSLMAERSRLQGELERCRAEIEGLQGKCRQTETENMQLMERIGSFEHQQMSQRKVESTLKEMLEQKSKLAYENGKLQSQVTQLKTDLAAAQMESGDVAQLKKMNEALQAKLTQLQKETGEYKMATQRLEGQMRHTSDLLEQKQHELTLTQARREELERELGKVLGRVEVLEGREKQKTHQHHKNMEDAKSVNREIASTLEAVMSSHTQLQGLVENLQAELGRRDTEIGRLKSLRIKEQDDMKLEIKRLEETAAGLRAELKREQDRTGRRMNRDVAELKKQNSNLSTRNGELVATNTELRQRVGEMDKMISELQQKLASQKHKTEHMHKAKKHVEENLQRMKQMREDIDELERLRDEYTQKNREQAETITSFMQQMASLQEEVQSLAAAQVNTGRLLQMKEEALEKERKLREDTKKKYSESRKREEVASKHKYSTDEKLKEAQNESVEISKNLMEAHEWFKGKFAKLQQELSDSKAVQAKLERENQDQRQKLLSEKSHAHEAAQRAKEMIKASRETISRLADYTEQADSDTKQQLAELRAEVAREKAHSKYVEQKYQQLKHFKQTQPAPNELQTRAGDSTILKQSTQRFPGFTRES</sequence>
<feature type="compositionally biased region" description="Pro residues" evidence="2">
    <location>
        <begin position="1"/>
        <end position="13"/>
    </location>
</feature>
<feature type="region of interest" description="Disordered" evidence="2">
    <location>
        <begin position="982"/>
        <end position="1007"/>
    </location>
</feature>
<evidence type="ECO:0000256" key="1">
    <source>
        <dbReference type="SAM" id="Coils"/>
    </source>
</evidence>
<dbReference type="Gene3D" id="1.20.5.340">
    <property type="match status" value="1"/>
</dbReference>
<comment type="caution">
    <text evidence="3">The sequence shown here is derived from an EMBL/GenBank/DDBJ whole genome shotgun (WGS) entry which is preliminary data.</text>
</comment>